<accession>A0A1U7HRZ0</accession>
<feature type="coiled-coil region" evidence="1">
    <location>
        <begin position="232"/>
        <end position="259"/>
    </location>
</feature>
<dbReference type="Proteomes" id="UP000185984">
    <property type="component" value="Unassembled WGS sequence"/>
</dbReference>
<reference evidence="2 3" key="1">
    <citation type="submission" date="2016-11" db="EMBL/GenBank/DDBJ databases">
        <title>Draft Genome Sequences of Nine Cyanobacterial Strains from Diverse Habitats.</title>
        <authorList>
            <person name="Zhu T."/>
            <person name="Hou S."/>
            <person name="Lu X."/>
            <person name="Hess W.R."/>
        </authorList>
    </citation>
    <scope>NUCLEOTIDE SEQUENCE [LARGE SCALE GENOMIC DNA]</scope>
    <source>
        <strain evidence="2 3">5.2 s.c.1</strain>
    </source>
</reference>
<dbReference type="AlphaFoldDB" id="A0A1U7HRZ0"/>
<evidence type="ECO:0000256" key="1">
    <source>
        <dbReference type="SAM" id="Coils"/>
    </source>
</evidence>
<keyword evidence="1" id="KW-0175">Coiled coil</keyword>
<protein>
    <submittedName>
        <fullName evidence="2">Uncharacterized protein</fullName>
    </submittedName>
</protein>
<dbReference type="RefSeq" id="WP_073549513.1">
    <property type="nucleotide sequence ID" value="NZ_CAWMVK010000042.1"/>
</dbReference>
<organism evidence="2 3">
    <name type="scientific">Chroogloeocystis siderophila 5.2 s.c.1</name>
    <dbReference type="NCBI Taxonomy" id="247279"/>
    <lineage>
        <taxon>Bacteria</taxon>
        <taxon>Bacillati</taxon>
        <taxon>Cyanobacteriota</taxon>
        <taxon>Cyanophyceae</taxon>
        <taxon>Oscillatoriophycideae</taxon>
        <taxon>Chroococcales</taxon>
        <taxon>Chroococcaceae</taxon>
        <taxon>Chroogloeocystis</taxon>
    </lineage>
</organism>
<dbReference type="STRING" id="247279.NIES1031_11460"/>
<gene>
    <name evidence="2" type="ORF">NIES1031_11460</name>
</gene>
<dbReference type="EMBL" id="MRCC01000008">
    <property type="protein sequence ID" value="OKH26370.1"/>
    <property type="molecule type" value="Genomic_DNA"/>
</dbReference>
<keyword evidence="3" id="KW-1185">Reference proteome</keyword>
<evidence type="ECO:0000313" key="2">
    <source>
        <dbReference type="EMBL" id="OKH26370.1"/>
    </source>
</evidence>
<name>A0A1U7HRZ0_9CHRO</name>
<proteinExistence type="predicted"/>
<dbReference type="OrthoDB" id="421643at2"/>
<evidence type="ECO:0000313" key="3">
    <source>
        <dbReference type="Proteomes" id="UP000185984"/>
    </source>
</evidence>
<sequence length="283" mass="32153">MATIEQIKREIAALEEACRVLAEELYVAYKSYFIALGQAVRQQAVLATYHLCTQGYPEAFLNLSFNQRQQLQQDIRRVIREATEQLLTISSQVKAKENSEEEIKEDIPLEATEAALLESVSPQTSTPNTILKFPANPIELIKWQQNVEQVIALQLKTISREINYLLQQAKILPQNLPFPLLDAALNAPELPAEATAGPPNLLNLLVEAESNSEQKESSVTTLVAIYLRLSEIEFADATLRTKRNQIRQLETRSRALLKEYYRKQREQAVAEAEAAWRASWFED</sequence>
<comment type="caution">
    <text evidence="2">The sequence shown here is derived from an EMBL/GenBank/DDBJ whole genome shotgun (WGS) entry which is preliminary data.</text>
</comment>